<dbReference type="EMBL" id="MWQN01000005">
    <property type="protein sequence ID" value="OPC76762.1"/>
    <property type="molecule type" value="Genomic_DNA"/>
</dbReference>
<evidence type="ECO:0000313" key="6">
    <source>
        <dbReference type="Proteomes" id="UP000190037"/>
    </source>
</evidence>
<name>A0A1T3NIZ0_9ACTN</name>
<dbReference type="SMART" id="SM00345">
    <property type="entry name" value="HTH_GNTR"/>
    <property type="match status" value="1"/>
</dbReference>
<dbReference type="RefSeq" id="WP_078982611.1">
    <property type="nucleotide sequence ID" value="NZ_MWQN01000005.1"/>
</dbReference>
<dbReference type="InterPro" id="IPR036388">
    <property type="entry name" value="WH-like_DNA-bd_sf"/>
</dbReference>
<dbReference type="InterPro" id="IPR036390">
    <property type="entry name" value="WH_DNA-bd_sf"/>
</dbReference>
<accession>A0A1T3NIZ0</accession>
<feature type="domain" description="HTH gntR-type" evidence="4">
    <location>
        <begin position="11"/>
        <end position="79"/>
    </location>
</feature>
<gene>
    <name evidence="5" type="ORF">B4N89_45630</name>
</gene>
<dbReference type="GO" id="GO:0003677">
    <property type="term" value="F:DNA binding"/>
    <property type="evidence" value="ECO:0007669"/>
    <property type="project" value="UniProtKB-KW"/>
</dbReference>
<reference evidence="5 6" key="1">
    <citation type="submission" date="2017-03" db="EMBL/GenBank/DDBJ databases">
        <title>Draft genome sequence of Streptomyces scabrisporus NF3, endophyte isolated from Amphipterygium adstringens.</title>
        <authorList>
            <person name="Vazquez M."/>
            <person name="Ceapa C.D."/>
            <person name="Rodriguez Luna D."/>
            <person name="Sanchez Esquivel S."/>
        </authorList>
    </citation>
    <scope>NUCLEOTIDE SEQUENCE [LARGE SCALE GENOMIC DNA]</scope>
    <source>
        <strain evidence="5 6">NF3</strain>
    </source>
</reference>
<evidence type="ECO:0000313" key="5">
    <source>
        <dbReference type="EMBL" id="OPC76762.1"/>
    </source>
</evidence>
<evidence type="ECO:0000256" key="2">
    <source>
        <dbReference type="ARBA" id="ARBA00023125"/>
    </source>
</evidence>
<comment type="caution">
    <text evidence="5">The sequence shown here is derived from an EMBL/GenBank/DDBJ whole genome shotgun (WGS) entry which is preliminary data.</text>
</comment>
<evidence type="ECO:0000259" key="4">
    <source>
        <dbReference type="PROSITE" id="PS50949"/>
    </source>
</evidence>
<evidence type="ECO:0000256" key="3">
    <source>
        <dbReference type="ARBA" id="ARBA00023163"/>
    </source>
</evidence>
<dbReference type="PROSITE" id="PS50949">
    <property type="entry name" value="HTH_GNTR"/>
    <property type="match status" value="1"/>
</dbReference>
<evidence type="ECO:0000256" key="1">
    <source>
        <dbReference type="ARBA" id="ARBA00023015"/>
    </source>
</evidence>
<dbReference type="Pfam" id="PF00392">
    <property type="entry name" value="GntR"/>
    <property type="match status" value="1"/>
</dbReference>
<proteinExistence type="predicted"/>
<dbReference type="PANTHER" id="PTHR38445">
    <property type="entry name" value="HTH-TYPE TRANSCRIPTIONAL REPRESSOR YTRA"/>
    <property type="match status" value="1"/>
</dbReference>
<dbReference type="GO" id="GO:0003700">
    <property type="term" value="F:DNA-binding transcription factor activity"/>
    <property type="evidence" value="ECO:0007669"/>
    <property type="project" value="InterPro"/>
</dbReference>
<keyword evidence="2" id="KW-0238">DNA-binding</keyword>
<keyword evidence="1" id="KW-0805">Transcription regulation</keyword>
<dbReference type="CDD" id="cd07377">
    <property type="entry name" value="WHTH_GntR"/>
    <property type="match status" value="1"/>
</dbReference>
<dbReference type="OrthoDB" id="4307011at2"/>
<protein>
    <submittedName>
        <fullName evidence="5">GntR family transcriptional regulator</fullName>
    </submittedName>
</protein>
<sequence>MAITIDPASSVAPFEQIRGQLADQARAGTLPAGTRLPTIRALAGELGLAYNTVARAYRELEADGVIKTRGRSGSFVAAAGDNAHRAASKAALEYAHRAHQLGLTRDEAIIAALGAVEAAYPH</sequence>
<keyword evidence="3" id="KW-0804">Transcription</keyword>
<keyword evidence="6" id="KW-1185">Reference proteome</keyword>
<dbReference type="Gene3D" id="1.10.10.10">
    <property type="entry name" value="Winged helix-like DNA-binding domain superfamily/Winged helix DNA-binding domain"/>
    <property type="match status" value="1"/>
</dbReference>
<dbReference type="AlphaFoldDB" id="A0A1T3NIZ0"/>
<dbReference type="STRING" id="159449.B4N89_45630"/>
<dbReference type="SUPFAM" id="SSF46785">
    <property type="entry name" value="Winged helix' DNA-binding domain"/>
    <property type="match status" value="1"/>
</dbReference>
<dbReference type="Proteomes" id="UP000190037">
    <property type="component" value="Unassembled WGS sequence"/>
</dbReference>
<organism evidence="5 6">
    <name type="scientific">Embleya scabrispora</name>
    <dbReference type="NCBI Taxonomy" id="159449"/>
    <lineage>
        <taxon>Bacteria</taxon>
        <taxon>Bacillati</taxon>
        <taxon>Actinomycetota</taxon>
        <taxon>Actinomycetes</taxon>
        <taxon>Kitasatosporales</taxon>
        <taxon>Streptomycetaceae</taxon>
        <taxon>Embleya</taxon>
    </lineage>
</organism>
<dbReference type="InterPro" id="IPR000524">
    <property type="entry name" value="Tscrpt_reg_HTH_GntR"/>
</dbReference>
<dbReference type="PANTHER" id="PTHR38445:SF9">
    <property type="entry name" value="HTH-TYPE TRANSCRIPTIONAL REPRESSOR YTRA"/>
    <property type="match status" value="1"/>
</dbReference>